<protein>
    <submittedName>
        <fullName evidence="2">Uncharacterized protein</fullName>
    </submittedName>
</protein>
<feature type="signal peptide" evidence="1">
    <location>
        <begin position="1"/>
        <end position="27"/>
    </location>
</feature>
<accession>A0A5M6D1P1</accession>
<keyword evidence="1" id="KW-0732">Signal</keyword>
<keyword evidence="3" id="KW-1185">Reference proteome</keyword>
<evidence type="ECO:0000256" key="1">
    <source>
        <dbReference type="SAM" id="SignalP"/>
    </source>
</evidence>
<dbReference type="AlphaFoldDB" id="A0A5M6D1P1"/>
<organism evidence="2 3">
    <name type="scientific">Roseiconus nitratireducens</name>
    <dbReference type="NCBI Taxonomy" id="2605748"/>
    <lineage>
        <taxon>Bacteria</taxon>
        <taxon>Pseudomonadati</taxon>
        <taxon>Planctomycetota</taxon>
        <taxon>Planctomycetia</taxon>
        <taxon>Pirellulales</taxon>
        <taxon>Pirellulaceae</taxon>
        <taxon>Roseiconus</taxon>
    </lineage>
</organism>
<comment type="caution">
    <text evidence="2">The sequence shown here is derived from an EMBL/GenBank/DDBJ whole genome shotgun (WGS) entry which is preliminary data.</text>
</comment>
<dbReference type="RefSeq" id="WP_150077817.1">
    <property type="nucleotide sequence ID" value="NZ_VWOX01000010.1"/>
</dbReference>
<evidence type="ECO:0000313" key="2">
    <source>
        <dbReference type="EMBL" id="KAA5541431.1"/>
    </source>
</evidence>
<name>A0A5M6D1P1_9BACT</name>
<proteinExistence type="predicted"/>
<reference evidence="2 3" key="1">
    <citation type="submission" date="2019-08" db="EMBL/GenBank/DDBJ databases">
        <authorList>
            <person name="Dhanesh K."/>
            <person name="Kumar G."/>
            <person name="Sasikala C."/>
            <person name="Venkata Ramana C."/>
        </authorList>
    </citation>
    <scope>NUCLEOTIDE SEQUENCE [LARGE SCALE GENOMIC DNA]</scope>
    <source>
        <strain evidence="2 3">JC645</strain>
    </source>
</reference>
<evidence type="ECO:0000313" key="3">
    <source>
        <dbReference type="Proteomes" id="UP000324479"/>
    </source>
</evidence>
<gene>
    <name evidence="2" type="ORF">FYK55_17860</name>
</gene>
<sequence length="376" mass="42148">MLRLSRRLWITSCTAALAAGVASQASAAPPSLLRMFGKTKPIDQADSFLLTEEDGPWLLLATTFVGENARDRAERTAIEIRSELRLPAFIYKEEFNFTGDVGHDERTGRSVRYANPHQYDAYAVLVGEYDSVNHQSIDEDLERLKTADLEVFRDADEVAAEYNTKTPASMIKAFGEQLFKTRKGRGRNPMSAAFVTRNPMLPESFFQQPEVDSFVQQLNEDKEFSLLESDGKFTVIVRTFDGCGTIVGAKNQDKFIPSAERMDKFAAQADKMVRELRKQGEKAYQYHDRHKSIVTIGSFESLGRELPGGGFEYAPEIRRVMNQYSALNASKSRQVPGRQGVTANHIAMIPFDVQPTPIAVPRASKRSLYSATIGRR</sequence>
<dbReference type="EMBL" id="VWOX01000010">
    <property type="protein sequence ID" value="KAA5541431.1"/>
    <property type="molecule type" value="Genomic_DNA"/>
</dbReference>
<dbReference type="Proteomes" id="UP000324479">
    <property type="component" value="Unassembled WGS sequence"/>
</dbReference>
<feature type="chain" id="PRO_5024456643" evidence="1">
    <location>
        <begin position="28"/>
        <end position="376"/>
    </location>
</feature>